<keyword evidence="2" id="KW-1185">Reference proteome</keyword>
<dbReference type="EMBL" id="CP093350">
    <property type="protein sequence ID" value="WOH12180.1"/>
    <property type="molecule type" value="Genomic_DNA"/>
</dbReference>
<evidence type="ECO:0000313" key="1">
    <source>
        <dbReference type="EMBL" id="WOH12180.1"/>
    </source>
</evidence>
<reference evidence="1" key="1">
    <citation type="journal article" date="2016" name="Nat. Genet.">
        <title>A high-quality carrot genome assembly provides new insights into carotenoid accumulation and asterid genome evolution.</title>
        <authorList>
            <person name="Iorizzo M."/>
            <person name="Ellison S."/>
            <person name="Senalik D."/>
            <person name="Zeng P."/>
            <person name="Satapoomin P."/>
            <person name="Huang J."/>
            <person name="Bowman M."/>
            <person name="Iovene M."/>
            <person name="Sanseverino W."/>
            <person name="Cavagnaro P."/>
            <person name="Yildiz M."/>
            <person name="Macko-Podgorni A."/>
            <person name="Moranska E."/>
            <person name="Grzebelus E."/>
            <person name="Grzebelus D."/>
            <person name="Ashrafi H."/>
            <person name="Zheng Z."/>
            <person name="Cheng S."/>
            <person name="Spooner D."/>
            <person name="Van Deynze A."/>
            <person name="Simon P."/>
        </authorList>
    </citation>
    <scope>NUCLEOTIDE SEQUENCE</scope>
    <source>
        <tissue evidence="1">Leaf</tissue>
    </source>
</reference>
<organism evidence="1 2">
    <name type="scientific">Daucus carota subsp. sativus</name>
    <name type="common">Carrot</name>
    <dbReference type="NCBI Taxonomy" id="79200"/>
    <lineage>
        <taxon>Eukaryota</taxon>
        <taxon>Viridiplantae</taxon>
        <taxon>Streptophyta</taxon>
        <taxon>Embryophyta</taxon>
        <taxon>Tracheophyta</taxon>
        <taxon>Spermatophyta</taxon>
        <taxon>Magnoliopsida</taxon>
        <taxon>eudicotyledons</taxon>
        <taxon>Gunneridae</taxon>
        <taxon>Pentapetalae</taxon>
        <taxon>asterids</taxon>
        <taxon>campanulids</taxon>
        <taxon>Apiales</taxon>
        <taxon>Apiaceae</taxon>
        <taxon>Apioideae</taxon>
        <taxon>Scandiceae</taxon>
        <taxon>Daucinae</taxon>
        <taxon>Daucus</taxon>
        <taxon>Daucus sect. Daucus</taxon>
    </lineage>
</organism>
<dbReference type="Gramene" id="KZM84790">
    <property type="protein sequence ID" value="KZM84790"/>
    <property type="gene ID" value="DCAR_027788"/>
</dbReference>
<dbReference type="Proteomes" id="UP000077755">
    <property type="component" value="Chromosome 8"/>
</dbReference>
<accession>A0A175YNG7</accession>
<dbReference type="AlphaFoldDB" id="A0A175YNG7"/>
<reference evidence="1" key="2">
    <citation type="submission" date="2022-03" db="EMBL/GenBank/DDBJ databases">
        <title>Draft title - Genomic analysis of global carrot germplasm unveils the trajectory of domestication and the origin of high carotenoid orange carrot.</title>
        <authorList>
            <person name="Iorizzo M."/>
            <person name="Ellison S."/>
            <person name="Senalik D."/>
            <person name="Macko-Podgorni A."/>
            <person name="Grzebelus D."/>
            <person name="Bostan H."/>
            <person name="Rolling W."/>
            <person name="Curaba J."/>
            <person name="Simon P."/>
        </authorList>
    </citation>
    <scope>NUCLEOTIDE SEQUENCE</scope>
    <source>
        <tissue evidence="1">Leaf</tissue>
    </source>
</reference>
<protein>
    <submittedName>
        <fullName evidence="1">Uncharacterized protein</fullName>
    </submittedName>
</protein>
<proteinExistence type="predicted"/>
<evidence type="ECO:0000313" key="2">
    <source>
        <dbReference type="Proteomes" id="UP000077755"/>
    </source>
</evidence>
<sequence>MESKKSALMLLLALFVISAMIAAPVAEARELTSTHADDKNLSNILLAYGRDQLFKYAFQLEGASTANCIGYYCLYTSCCSGCQCVTSYDEVPIPAYCETSCKAST</sequence>
<gene>
    <name evidence="1" type="ORF">DCAR_0831679</name>
</gene>
<name>A0A175YNG7_DAUCS</name>